<dbReference type="AlphaFoldDB" id="A0A151N2L8"/>
<gene>
    <name evidence="1" type="ORF">Y1Q_0016417</name>
</gene>
<evidence type="ECO:0000313" key="2">
    <source>
        <dbReference type="Proteomes" id="UP000050525"/>
    </source>
</evidence>
<evidence type="ECO:0000313" key="1">
    <source>
        <dbReference type="EMBL" id="KYO31044.1"/>
    </source>
</evidence>
<accession>A0A151N2L8</accession>
<protein>
    <submittedName>
        <fullName evidence="1">Uncharacterized protein</fullName>
    </submittedName>
</protein>
<organism evidence="1 2">
    <name type="scientific">Alligator mississippiensis</name>
    <name type="common">American alligator</name>
    <dbReference type="NCBI Taxonomy" id="8496"/>
    <lineage>
        <taxon>Eukaryota</taxon>
        <taxon>Metazoa</taxon>
        <taxon>Chordata</taxon>
        <taxon>Craniata</taxon>
        <taxon>Vertebrata</taxon>
        <taxon>Euteleostomi</taxon>
        <taxon>Archelosauria</taxon>
        <taxon>Archosauria</taxon>
        <taxon>Crocodylia</taxon>
        <taxon>Alligatoridae</taxon>
        <taxon>Alligatorinae</taxon>
        <taxon>Alligator</taxon>
    </lineage>
</organism>
<comment type="caution">
    <text evidence="1">The sequence shown here is derived from an EMBL/GenBank/DDBJ whole genome shotgun (WGS) entry which is preliminary data.</text>
</comment>
<keyword evidence="2" id="KW-1185">Reference proteome</keyword>
<sequence>MSMELALYAVINPPKLLTYLKALQPKSQAIIAAQFPEFSPVRRIACLSLPYPRICPFWTLWEARSTSLCLFIWTPPLYCP</sequence>
<reference evidence="1 2" key="1">
    <citation type="journal article" date="2012" name="Genome Biol.">
        <title>Sequencing three crocodilian genomes to illuminate the evolution of archosaurs and amniotes.</title>
        <authorList>
            <person name="St John J.A."/>
            <person name="Braun E.L."/>
            <person name="Isberg S.R."/>
            <person name="Miles L.G."/>
            <person name="Chong A.Y."/>
            <person name="Gongora J."/>
            <person name="Dalzell P."/>
            <person name="Moran C."/>
            <person name="Bed'hom B."/>
            <person name="Abzhanov A."/>
            <person name="Burgess S.C."/>
            <person name="Cooksey A.M."/>
            <person name="Castoe T.A."/>
            <person name="Crawford N.G."/>
            <person name="Densmore L.D."/>
            <person name="Drew J.C."/>
            <person name="Edwards S.V."/>
            <person name="Faircloth B.C."/>
            <person name="Fujita M.K."/>
            <person name="Greenwold M.J."/>
            <person name="Hoffmann F.G."/>
            <person name="Howard J.M."/>
            <person name="Iguchi T."/>
            <person name="Janes D.E."/>
            <person name="Khan S.Y."/>
            <person name="Kohno S."/>
            <person name="de Koning A.J."/>
            <person name="Lance S.L."/>
            <person name="McCarthy F.M."/>
            <person name="McCormack J.E."/>
            <person name="Merchant M.E."/>
            <person name="Peterson D.G."/>
            <person name="Pollock D.D."/>
            <person name="Pourmand N."/>
            <person name="Raney B.J."/>
            <person name="Roessler K.A."/>
            <person name="Sanford J.R."/>
            <person name="Sawyer R.H."/>
            <person name="Schmidt C.J."/>
            <person name="Triplett E.W."/>
            <person name="Tuberville T.D."/>
            <person name="Venegas-Anaya M."/>
            <person name="Howard J.T."/>
            <person name="Jarvis E.D."/>
            <person name="Guillette L.J.Jr."/>
            <person name="Glenn T.C."/>
            <person name="Green R.E."/>
            <person name="Ray D.A."/>
        </authorList>
    </citation>
    <scope>NUCLEOTIDE SEQUENCE [LARGE SCALE GENOMIC DNA]</scope>
    <source>
        <strain evidence="1">KSC_2009_1</strain>
    </source>
</reference>
<dbReference type="EMBL" id="AKHW03004113">
    <property type="protein sequence ID" value="KYO31044.1"/>
    <property type="molecule type" value="Genomic_DNA"/>
</dbReference>
<name>A0A151N2L8_ALLMI</name>
<proteinExistence type="predicted"/>
<dbReference type="Proteomes" id="UP000050525">
    <property type="component" value="Unassembled WGS sequence"/>
</dbReference>